<dbReference type="InterPro" id="IPR006195">
    <property type="entry name" value="aa-tRNA-synth_II"/>
</dbReference>
<proteinExistence type="predicted"/>
<keyword evidence="4" id="KW-0547">Nucleotide-binding</keyword>
<dbReference type="GO" id="GO:0006529">
    <property type="term" value="P:asparagine biosynthetic process"/>
    <property type="evidence" value="ECO:0007669"/>
    <property type="project" value="UniProtKB-UniRule"/>
</dbReference>
<dbReference type="PANTHER" id="PTHR30073">
    <property type="entry name" value="ASPARTATE--AMMONIA LIGASE"/>
    <property type="match status" value="1"/>
</dbReference>
<reference evidence="9" key="1">
    <citation type="submission" date="2022-11" db="EMBL/GenBank/DDBJ databases">
        <title>Draft genome of Mycoplasma arginini isolated from fly.</title>
        <authorList>
            <person name="Severgnini M."/>
            <person name="Gioia G."/>
            <person name="Cremonesi P."/>
            <person name="Moroni P."/>
            <person name="Addis M.F."/>
            <person name="Castiglioni B."/>
        </authorList>
    </citation>
    <scope>NUCLEOTIDE SEQUENCE</scope>
    <source>
        <strain evidence="9">QMP CG1-1632</strain>
    </source>
</reference>
<dbReference type="PANTHER" id="PTHR30073:SF5">
    <property type="entry name" value="ASPARTATE--AMMONIA LIGASE"/>
    <property type="match status" value="1"/>
</dbReference>
<dbReference type="InterPro" id="IPR045864">
    <property type="entry name" value="aa-tRNA-synth_II/BPL/LPL"/>
</dbReference>
<evidence type="ECO:0000256" key="7">
    <source>
        <dbReference type="NCBIfam" id="TIGR00669"/>
    </source>
</evidence>
<dbReference type="AlphaFoldDB" id="A0AA43QXM2"/>
<dbReference type="Pfam" id="PF03590">
    <property type="entry name" value="AsnA"/>
    <property type="match status" value="1"/>
</dbReference>
<dbReference type="SUPFAM" id="SSF55681">
    <property type="entry name" value="Class II aaRS and biotin synthetases"/>
    <property type="match status" value="1"/>
</dbReference>
<dbReference type="RefSeq" id="WP_268164580.1">
    <property type="nucleotide sequence ID" value="NZ_JAPFAO010000010.1"/>
</dbReference>
<dbReference type="GO" id="GO:0005524">
    <property type="term" value="F:ATP binding"/>
    <property type="evidence" value="ECO:0007669"/>
    <property type="project" value="UniProtKB-KW"/>
</dbReference>
<dbReference type="InterPro" id="IPR004618">
    <property type="entry name" value="AsnA"/>
</dbReference>
<name>A0AA43QXM2_MYCAR</name>
<evidence type="ECO:0000256" key="4">
    <source>
        <dbReference type="ARBA" id="ARBA00022741"/>
    </source>
</evidence>
<evidence type="ECO:0000259" key="8">
    <source>
        <dbReference type="PROSITE" id="PS50862"/>
    </source>
</evidence>
<comment type="caution">
    <text evidence="9">The sequence shown here is derived from an EMBL/GenBank/DDBJ whole genome shotgun (WGS) entry which is preliminary data.</text>
</comment>
<accession>A0AA43QXM2</accession>
<keyword evidence="5" id="KW-0067">ATP-binding</keyword>
<keyword evidence="3" id="KW-0028">Amino-acid biosynthesis</keyword>
<dbReference type="EC" id="6.3.1.1" evidence="7"/>
<gene>
    <name evidence="9" type="ORF">DCBHLPFO_00386</name>
</gene>
<organism evidence="9 10">
    <name type="scientific">Mycoplasmopsis arginini</name>
    <name type="common">Mycoplasma arginini</name>
    <dbReference type="NCBI Taxonomy" id="2094"/>
    <lineage>
        <taxon>Bacteria</taxon>
        <taxon>Bacillati</taxon>
        <taxon>Mycoplasmatota</taxon>
        <taxon>Mycoplasmoidales</taxon>
        <taxon>Metamycoplasmataceae</taxon>
        <taxon>Mycoplasmopsis</taxon>
    </lineage>
</organism>
<dbReference type="Proteomes" id="UP001162175">
    <property type="component" value="Unassembled WGS sequence"/>
</dbReference>
<dbReference type="PROSITE" id="PS50862">
    <property type="entry name" value="AA_TRNA_LIGASE_II"/>
    <property type="match status" value="1"/>
</dbReference>
<keyword evidence="1" id="KW-0963">Cytoplasm</keyword>
<dbReference type="EMBL" id="JAPFAR010000148">
    <property type="protein sequence ID" value="MDI3349864.1"/>
    <property type="molecule type" value="Genomic_DNA"/>
</dbReference>
<evidence type="ECO:0000256" key="6">
    <source>
        <dbReference type="ARBA" id="ARBA00022888"/>
    </source>
</evidence>
<dbReference type="NCBIfam" id="TIGR00669">
    <property type="entry name" value="asnA"/>
    <property type="match status" value="1"/>
</dbReference>
<keyword evidence="2 9" id="KW-0436">Ligase</keyword>
<evidence type="ECO:0000313" key="10">
    <source>
        <dbReference type="Proteomes" id="UP001162175"/>
    </source>
</evidence>
<sequence>MKNSKLSLKETQFAIEKLKDIFSQKLRKSLNLTRVSAPLFLRSSSGLNDGLSGELPVIFKPKNINENIEIIHSLAKWKRDALARYNFGLYEGIYTDMNAIRQQEYIDLTHSFYVDQWDWELVINSNDRNLTFLKSIVKKIYKSLKLTEKTINKFYPSLTKKLPKNITFIDSEELFNLYPNLSSEEREYEAVKKHKAIFIYKIGNLLPDKKPHSKRAKDYDDWNLNGDLIVYDGINDIALELSSMGIRVNKLSLIKQYNLLEEEIMQISPYHKNIIEEKLPLTIGGGIGQSRIAMFLLEKNHIGEVQVSVWDEETKKEALKNNINLL</sequence>
<dbReference type="GO" id="GO:0004071">
    <property type="term" value="F:aspartate-ammonia ligase activity"/>
    <property type="evidence" value="ECO:0007669"/>
    <property type="project" value="UniProtKB-UniRule"/>
</dbReference>
<evidence type="ECO:0000313" key="9">
    <source>
        <dbReference type="EMBL" id="MDI3349864.1"/>
    </source>
</evidence>
<evidence type="ECO:0000256" key="2">
    <source>
        <dbReference type="ARBA" id="ARBA00022598"/>
    </source>
</evidence>
<dbReference type="GO" id="GO:0005829">
    <property type="term" value="C:cytosol"/>
    <property type="evidence" value="ECO:0007669"/>
    <property type="project" value="TreeGrafter"/>
</dbReference>
<evidence type="ECO:0000256" key="1">
    <source>
        <dbReference type="ARBA" id="ARBA00022490"/>
    </source>
</evidence>
<evidence type="ECO:0000256" key="3">
    <source>
        <dbReference type="ARBA" id="ARBA00022605"/>
    </source>
</evidence>
<dbReference type="Gene3D" id="3.30.930.10">
    <property type="entry name" value="Bira Bifunctional Protein, Domain 2"/>
    <property type="match status" value="1"/>
</dbReference>
<evidence type="ECO:0000256" key="5">
    <source>
        <dbReference type="ARBA" id="ARBA00022840"/>
    </source>
</evidence>
<dbReference type="PIRSF" id="PIRSF001555">
    <property type="entry name" value="Asp_ammon_ligase"/>
    <property type="match status" value="1"/>
</dbReference>
<keyword evidence="6" id="KW-0061">Asparagine biosynthesis</keyword>
<feature type="domain" description="Aminoacyl-transfer RNA synthetases class-II family profile" evidence="8">
    <location>
        <begin position="16"/>
        <end position="311"/>
    </location>
</feature>
<protein>
    <recommendedName>
        <fullName evidence="7">Aspartate--ammonia ligase</fullName>
        <ecNumber evidence="7">6.3.1.1</ecNumber>
    </recommendedName>
</protein>